<feature type="compositionally biased region" description="Acidic residues" evidence="1">
    <location>
        <begin position="170"/>
        <end position="195"/>
    </location>
</feature>
<reference evidence="4" key="2">
    <citation type="submission" date="2015-01" db="EMBL/GenBank/DDBJ databases">
        <title>Evolutionary Origins and Diversification of the Mycorrhizal Mutualists.</title>
        <authorList>
            <consortium name="DOE Joint Genome Institute"/>
            <consortium name="Mycorrhizal Genomics Consortium"/>
            <person name="Kohler A."/>
            <person name="Kuo A."/>
            <person name="Nagy L.G."/>
            <person name="Floudas D."/>
            <person name="Copeland A."/>
            <person name="Barry K.W."/>
            <person name="Cichocki N."/>
            <person name="Veneault-Fourrey C."/>
            <person name="LaButti K."/>
            <person name="Lindquist E.A."/>
            <person name="Lipzen A."/>
            <person name="Lundell T."/>
            <person name="Morin E."/>
            <person name="Murat C."/>
            <person name="Riley R."/>
            <person name="Ohm R."/>
            <person name="Sun H."/>
            <person name="Tunlid A."/>
            <person name="Henrissat B."/>
            <person name="Grigoriev I.V."/>
            <person name="Hibbett D.S."/>
            <person name="Martin F."/>
        </authorList>
    </citation>
    <scope>NUCLEOTIDE SEQUENCE [LARGE SCALE GENOMIC DNA]</scope>
    <source>
        <strain evidence="4">LaAM-08-1</strain>
    </source>
</reference>
<feature type="compositionally biased region" description="Acidic residues" evidence="1">
    <location>
        <begin position="266"/>
        <end position="278"/>
    </location>
</feature>
<dbReference type="OrthoDB" id="3225557at2759"/>
<dbReference type="HOGENOM" id="CLU_030045_0_0_1"/>
<feature type="compositionally biased region" description="Polar residues" evidence="1">
    <location>
        <begin position="1"/>
        <end position="16"/>
    </location>
</feature>
<sequence length="629" mass="70706">MPTKSSPASRQATGATAQEKRRQTLERKKLQDQAQLRALESAGKQQRAALTKALGNAGSDLCLRHRISLKFFIAWIGAAPVGSQKRPSIDSLVYYVPRNTNSGSPDTNSKSTVTPQRPLAKVQPHSSARRHLPNKENVLDDAHVLPPRLSASKRLNKPAAIYRRISVGNSDEEPPEEDEQEDIDAQDLDDKDDEDGNQRGHEDEDEEGSQRDFEGLDPDTLKRKFANERVQWGREYGAQDDDEADGQDDDDNHPNFNRVDEHLDFGGDEEEEEEEEEEQKTRARKKIGKRGLERRAEQPTWKAPATVVNDGGEEPFDSANSDDDIDDEDADQEQVENVDPNANWEHARYVPAAPGARLISIRVQPPALRQIIRAAIRRVIGDAIFDHAYPSASDELTYYRKTLRSCARKLKYDDYAERFKTDLQFGIIVARLLNGRLSKYRSSVRNQAAGKVEGFYQLIEGQECKEQVTALCDDTSYIFPTKDGEIVSNKPFHHPALISMLRDVYFAGTRGSYAERYSARFGSSITEGPRKCERELPAPMVALAATAVHSSLDDYSSGICQKTEFMADLYEDVYLGHMTFLNNIKTESPDRYHRLMANLFNLASAVATRRSTKLTNNAMALLNLADMEV</sequence>
<organism evidence="3 4">
    <name type="scientific">Laccaria amethystina LaAM-08-1</name>
    <dbReference type="NCBI Taxonomy" id="1095629"/>
    <lineage>
        <taxon>Eukaryota</taxon>
        <taxon>Fungi</taxon>
        <taxon>Dikarya</taxon>
        <taxon>Basidiomycota</taxon>
        <taxon>Agaricomycotina</taxon>
        <taxon>Agaricomycetes</taxon>
        <taxon>Agaricomycetidae</taxon>
        <taxon>Agaricales</taxon>
        <taxon>Agaricineae</taxon>
        <taxon>Hydnangiaceae</taxon>
        <taxon>Laccaria</taxon>
    </lineage>
</organism>
<keyword evidence="4" id="KW-1185">Reference proteome</keyword>
<evidence type="ECO:0000313" key="4">
    <source>
        <dbReference type="Proteomes" id="UP000054477"/>
    </source>
</evidence>
<feature type="compositionally biased region" description="Basic and acidic residues" evidence="1">
    <location>
        <begin position="133"/>
        <end position="143"/>
    </location>
</feature>
<proteinExistence type="predicted"/>
<feature type="compositionally biased region" description="Acidic residues" evidence="1">
    <location>
        <begin position="238"/>
        <end position="251"/>
    </location>
</feature>
<feature type="domain" description="DUF6532" evidence="2">
    <location>
        <begin position="375"/>
        <end position="584"/>
    </location>
</feature>
<evidence type="ECO:0000256" key="1">
    <source>
        <dbReference type="SAM" id="MobiDB-lite"/>
    </source>
</evidence>
<dbReference type="EMBL" id="KN838991">
    <property type="protein sequence ID" value="KIJ91570.1"/>
    <property type="molecule type" value="Genomic_DNA"/>
</dbReference>
<feature type="compositionally biased region" description="Basic and acidic residues" evidence="1">
    <location>
        <begin position="18"/>
        <end position="30"/>
    </location>
</feature>
<feature type="region of interest" description="Disordered" evidence="1">
    <location>
        <begin position="99"/>
        <end position="144"/>
    </location>
</feature>
<evidence type="ECO:0000313" key="3">
    <source>
        <dbReference type="EMBL" id="KIJ91570.1"/>
    </source>
</evidence>
<feature type="compositionally biased region" description="Basic and acidic residues" evidence="1">
    <location>
        <begin position="196"/>
        <end position="227"/>
    </location>
</feature>
<protein>
    <recommendedName>
        <fullName evidence="2">DUF6532 domain-containing protein</fullName>
    </recommendedName>
</protein>
<name>A0A0C9WN26_9AGAR</name>
<reference evidence="3 4" key="1">
    <citation type="submission" date="2014-04" db="EMBL/GenBank/DDBJ databases">
        <authorList>
            <consortium name="DOE Joint Genome Institute"/>
            <person name="Kuo A."/>
            <person name="Kohler A."/>
            <person name="Nagy L.G."/>
            <person name="Floudas D."/>
            <person name="Copeland A."/>
            <person name="Barry K.W."/>
            <person name="Cichocki N."/>
            <person name="Veneault-Fourrey C."/>
            <person name="LaButti K."/>
            <person name="Lindquist E.A."/>
            <person name="Lipzen A."/>
            <person name="Lundell T."/>
            <person name="Morin E."/>
            <person name="Murat C."/>
            <person name="Sun H."/>
            <person name="Tunlid A."/>
            <person name="Henrissat B."/>
            <person name="Grigoriev I.V."/>
            <person name="Hibbett D.S."/>
            <person name="Martin F."/>
            <person name="Nordberg H.P."/>
            <person name="Cantor M.N."/>
            <person name="Hua S.X."/>
        </authorList>
    </citation>
    <scope>NUCLEOTIDE SEQUENCE [LARGE SCALE GENOMIC DNA]</scope>
    <source>
        <strain evidence="3 4">LaAM-08-1</strain>
    </source>
</reference>
<feature type="compositionally biased region" description="Polar residues" evidence="1">
    <location>
        <begin position="99"/>
        <end position="115"/>
    </location>
</feature>
<feature type="region of interest" description="Disordered" evidence="1">
    <location>
        <begin position="1"/>
        <end position="30"/>
    </location>
</feature>
<feature type="compositionally biased region" description="Acidic residues" evidence="1">
    <location>
        <begin position="311"/>
        <end position="334"/>
    </location>
</feature>
<dbReference type="InterPro" id="IPR045341">
    <property type="entry name" value="DUF6532"/>
</dbReference>
<feature type="region of interest" description="Disordered" evidence="1">
    <location>
        <begin position="166"/>
        <end position="334"/>
    </location>
</feature>
<dbReference type="STRING" id="1095629.A0A0C9WN26"/>
<dbReference type="Proteomes" id="UP000054477">
    <property type="component" value="Unassembled WGS sequence"/>
</dbReference>
<evidence type="ECO:0000259" key="2">
    <source>
        <dbReference type="Pfam" id="PF20149"/>
    </source>
</evidence>
<accession>A0A0C9WN26</accession>
<dbReference type="Pfam" id="PF20149">
    <property type="entry name" value="DUF6532"/>
    <property type="match status" value="1"/>
</dbReference>
<dbReference type="AlphaFoldDB" id="A0A0C9WN26"/>
<gene>
    <name evidence="3" type="ORF">K443DRAFT_14286</name>
</gene>